<reference evidence="3 4" key="1">
    <citation type="submission" date="2018-01" db="EMBL/GenBank/DDBJ databases">
        <authorList>
            <person name="Clerissi C."/>
        </authorList>
    </citation>
    <scope>NUCLEOTIDE SEQUENCE [LARGE SCALE GENOMIC DNA]</scope>
    <source>
        <strain evidence="1">Cupriavidus taiwanensis STM 6082</strain>
        <strain evidence="2">Cupriavidus taiwanensis STM 6160</strain>
        <plasmid evidence="3">ii</plasmid>
        <plasmid evidence="2">II</plasmid>
    </source>
</reference>
<geneLocation type="plasmid" evidence="2">
    <name>II</name>
</geneLocation>
<dbReference type="Proteomes" id="UP000255168">
    <property type="component" value="Plasmid II"/>
</dbReference>
<sequence length="106" mass="12268">MRTADRSVMGFGNFARDIQPEPARVVVFLIWATSQRVEYPVPRPRVNGRTAVDNLETDFRIETGYYSANRLVRRAVRYRIDGGEKGCQRRRRLRSLTISRPKSIGL</sequence>
<dbReference type="EMBL" id="LT984807">
    <property type="protein sequence ID" value="SPD60631.1"/>
    <property type="molecule type" value="Genomic_DNA"/>
</dbReference>
<evidence type="ECO:0000313" key="2">
    <source>
        <dbReference type="EMBL" id="SPD60631.1"/>
    </source>
</evidence>
<dbReference type="Proteomes" id="UP000256710">
    <property type="component" value="Unassembled WGS sequence"/>
</dbReference>
<keyword evidence="4" id="KW-1185">Reference proteome</keyword>
<dbReference type="EMBL" id="OFTC01000046">
    <property type="protein sequence ID" value="SOZ40028.1"/>
    <property type="molecule type" value="Genomic_DNA"/>
</dbReference>
<evidence type="ECO:0000313" key="3">
    <source>
        <dbReference type="Proteomes" id="UP000255168"/>
    </source>
</evidence>
<organism evidence="2 3">
    <name type="scientific">Cupriavidus neocaledonicus</name>
    <dbReference type="NCBI Taxonomy" id="1040979"/>
    <lineage>
        <taxon>Bacteria</taxon>
        <taxon>Pseudomonadati</taxon>
        <taxon>Pseudomonadota</taxon>
        <taxon>Betaproteobacteria</taxon>
        <taxon>Burkholderiales</taxon>
        <taxon>Burkholderiaceae</taxon>
        <taxon>Cupriavidus</taxon>
    </lineage>
</organism>
<evidence type="ECO:0000313" key="4">
    <source>
        <dbReference type="Proteomes" id="UP000256710"/>
    </source>
</evidence>
<keyword evidence="2" id="KW-0614">Plasmid</keyword>
<evidence type="ECO:0000313" key="1">
    <source>
        <dbReference type="EMBL" id="SOZ40028.1"/>
    </source>
</evidence>
<gene>
    <name evidence="1" type="ORF">CBM2605_B70023</name>
    <name evidence="2" type="ORF">CBM2607_MP21289</name>
</gene>
<geneLocation type="plasmid" evidence="3">
    <name>ii</name>
</geneLocation>
<name>A0A375HR01_9BURK</name>
<protein>
    <submittedName>
        <fullName evidence="2">Uncharacterized protein</fullName>
    </submittedName>
</protein>
<proteinExistence type="predicted"/>
<dbReference type="AlphaFoldDB" id="A0A375HR01"/>
<accession>A0A375HR01</accession>